<proteinExistence type="predicted"/>
<evidence type="ECO:0000256" key="5">
    <source>
        <dbReference type="ARBA" id="ARBA00022692"/>
    </source>
</evidence>
<dbReference type="InterPro" id="IPR005821">
    <property type="entry name" value="Ion_trans_dom"/>
</dbReference>
<keyword evidence="11 14" id="KW-0472">Membrane</keyword>
<dbReference type="InterPro" id="IPR000210">
    <property type="entry name" value="BTB/POZ_dom"/>
</dbReference>
<dbReference type="FunFam" id="1.10.287.70:FF:000005">
    <property type="entry name" value="potassium voltage-gated channel subfamily G member 1"/>
    <property type="match status" value="1"/>
</dbReference>
<dbReference type="CDD" id="cd18379">
    <property type="entry name" value="BTB_POZ_Kv3_KCNC"/>
    <property type="match status" value="1"/>
</dbReference>
<dbReference type="InterPro" id="IPR027359">
    <property type="entry name" value="Volt_channel_dom_sf"/>
</dbReference>
<evidence type="ECO:0000256" key="2">
    <source>
        <dbReference type="ARBA" id="ARBA00022448"/>
    </source>
</evidence>
<dbReference type="Gene3D" id="1.10.287.70">
    <property type="match status" value="1"/>
</dbReference>
<dbReference type="InterPro" id="IPR028325">
    <property type="entry name" value="VG_K_chnl"/>
</dbReference>
<keyword evidence="6" id="KW-0631">Potassium channel</keyword>
<feature type="domain" description="BTB" evidence="15">
    <location>
        <begin position="10"/>
        <end position="113"/>
    </location>
</feature>
<dbReference type="InterPro" id="IPR003131">
    <property type="entry name" value="T1-type_BTB"/>
</dbReference>
<feature type="compositionally biased region" description="Low complexity" evidence="13">
    <location>
        <begin position="507"/>
        <end position="516"/>
    </location>
</feature>
<keyword evidence="9 14" id="KW-1133">Transmembrane helix</keyword>
<dbReference type="AlphaFoldDB" id="A0A913X9U5"/>
<dbReference type="FunFam" id="1.20.120.350:FF:000091">
    <property type="entry name" value="Predicted protein"/>
    <property type="match status" value="1"/>
</dbReference>
<dbReference type="PANTHER" id="PTHR11537">
    <property type="entry name" value="VOLTAGE-GATED POTASSIUM CHANNEL"/>
    <property type="match status" value="1"/>
</dbReference>
<keyword evidence="8" id="KW-0630">Potassium</keyword>
<feature type="transmembrane region" description="Helical" evidence="14">
    <location>
        <begin position="307"/>
        <end position="327"/>
    </location>
</feature>
<keyword evidence="12" id="KW-0407">Ion channel</keyword>
<dbReference type="GO" id="GO:0008076">
    <property type="term" value="C:voltage-gated potassium channel complex"/>
    <property type="evidence" value="ECO:0007669"/>
    <property type="project" value="InterPro"/>
</dbReference>
<evidence type="ECO:0000256" key="10">
    <source>
        <dbReference type="ARBA" id="ARBA00023065"/>
    </source>
</evidence>
<comment type="subcellular location">
    <subcellularLocation>
        <location evidence="1">Cell membrane</location>
        <topology evidence="1">Multi-pass membrane protein</topology>
    </subcellularLocation>
</comment>
<dbReference type="Gene3D" id="1.20.120.350">
    <property type="entry name" value="Voltage-gated potassium channels. Chain C"/>
    <property type="match status" value="1"/>
</dbReference>
<name>A0A913X9U5_EXADI</name>
<evidence type="ECO:0000256" key="3">
    <source>
        <dbReference type="ARBA" id="ARBA00022475"/>
    </source>
</evidence>
<protein>
    <recommendedName>
        <fullName evidence="15">BTB domain-containing protein</fullName>
    </recommendedName>
</protein>
<dbReference type="PRINTS" id="PR00169">
    <property type="entry name" value="KCHANNEL"/>
</dbReference>
<dbReference type="OMA" id="IAYICER"/>
<feature type="compositionally biased region" description="Basic and acidic residues" evidence="13">
    <location>
        <begin position="653"/>
        <end position="673"/>
    </location>
</feature>
<evidence type="ECO:0000256" key="9">
    <source>
        <dbReference type="ARBA" id="ARBA00022989"/>
    </source>
</evidence>
<dbReference type="RefSeq" id="XP_020901185.1">
    <property type="nucleotide sequence ID" value="XM_021045526.2"/>
</dbReference>
<dbReference type="SUPFAM" id="SSF54695">
    <property type="entry name" value="POZ domain"/>
    <property type="match status" value="1"/>
</dbReference>
<evidence type="ECO:0000256" key="6">
    <source>
        <dbReference type="ARBA" id="ARBA00022826"/>
    </source>
</evidence>
<evidence type="ECO:0000259" key="15">
    <source>
        <dbReference type="SMART" id="SM00225"/>
    </source>
</evidence>
<keyword evidence="4" id="KW-0633">Potassium transport</keyword>
<dbReference type="GO" id="GO:0051260">
    <property type="term" value="P:protein homooligomerization"/>
    <property type="evidence" value="ECO:0007669"/>
    <property type="project" value="InterPro"/>
</dbReference>
<keyword evidence="10" id="KW-0406">Ion transport</keyword>
<evidence type="ECO:0000256" key="7">
    <source>
        <dbReference type="ARBA" id="ARBA00022882"/>
    </source>
</evidence>
<feature type="region of interest" description="Disordered" evidence="13">
    <location>
        <begin position="471"/>
        <end position="522"/>
    </location>
</feature>
<evidence type="ECO:0000256" key="11">
    <source>
        <dbReference type="ARBA" id="ARBA00023136"/>
    </source>
</evidence>
<dbReference type="InterPro" id="IPR011333">
    <property type="entry name" value="SKP1/BTB/POZ_sf"/>
</dbReference>
<dbReference type="GeneID" id="110239781"/>
<keyword evidence="5 14" id="KW-0812">Transmembrane</keyword>
<evidence type="ECO:0000256" key="13">
    <source>
        <dbReference type="SAM" id="MobiDB-lite"/>
    </source>
</evidence>
<evidence type="ECO:0000313" key="16">
    <source>
        <dbReference type="EnsemblMetazoa" id="XP_020901185.1"/>
    </source>
</evidence>
<organism evidence="16 17">
    <name type="scientific">Exaiptasia diaphana</name>
    <name type="common">Tropical sea anemone</name>
    <name type="synonym">Aiptasia pulchella</name>
    <dbReference type="NCBI Taxonomy" id="2652724"/>
    <lineage>
        <taxon>Eukaryota</taxon>
        <taxon>Metazoa</taxon>
        <taxon>Cnidaria</taxon>
        <taxon>Anthozoa</taxon>
        <taxon>Hexacorallia</taxon>
        <taxon>Actiniaria</taxon>
        <taxon>Aiptasiidae</taxon>
        <taxon>Exaiptasia</taxon>
    </lineage>
</organism>
<feature type="transmembrane region" description="Helical" evidence="14">
    <location>
        <begin position="368"/>
        <end position="396"/>
    </location>
</feature>
<evidence type="ECO:0000313" key="17">
    <source>
        <dbReference type="Proteomes" id="UP000887567"/>
    </source>
</evidence>
<feature type="region of interest" description="Disordered" evidence="13">
    <location>
        <begin position="437"/>
        <end position="459"/>
    </location>
</feature>
<dbReference type="SMART" id="SM00225">
    <property type="entry name" value="BTB"/>
    <property type="match status" value="1"/>
</dbReference>
<dbReference type="PRINTS" id="PR01491">
    <property type="entry name" value="KVCHANNEL"/>
</dbReference>
<dbReference type="Pfam" id="PF00520">
    <property type="entry name" value="Ion_trans"/>
    <property type="match status" value="1"/>
</dbReference>
<dbReference type="InterPro" id="IPR003974">
    <property type="entry name" value="K_chnl_volt-dep_Kv3"/>
</dbReference>
<feature type="region of interest" description="Disordered" evidence="13">
    <location>
        <begin position="627"/>
        <end position="673"/>
    </location>
</feature>
<dbReference type="Gene3D" id="3.30.710.10">
    <property type="entry name" value="Potassium Channel Kv1.1, Chain A"/>
    <property type="match status" value="1"/>
</dbReference>
<dbReference type="EnsemblMetazoa" id="XM_021045526.2">
    <property type="protein sequence ID" value="XP_020901185.1"/>
    <property type="gene ID" value="LOC110239781"/>
</dbReference>
<evidence type="ECO:0000256" key="12">
    <source>
        <dbReference type="ARBA" id="ARBA00023303"/>
    </source>
</evidence>
<evidence type="ECO:0000256" key="1">
    <source>
        <dbReference type="ARBA" id="ARBA00004651"/>
    </source>
</evidence>
<dbReference type="OrthoDB" id="5968179at2759"/>
<keyword evidence="2" id="KW-0813">Transport</keyword>
<sequence length="673" mass="76217">MAGVDDDGQDRVILNCGGVRHETFLRTLQNFPETRLTWSVENKANNRDYDPEKKEFFFDRHPGVFAQILNFYRTGKLHAPHDVCGPLFQDELMYWGIDEKQMEPCCWSFYTQHREAQESLKAFEGIDASDNESDDELGNSGGWTQEHSSKWQTYKVQIWNMFENHRSSKMAKTIFALSLGFIIISVIAYILQTLPSIQAKEDARVSLTVLETICSVWFTIEFVLRLVVCPSKKNFFKEPMNWIDLFAILPVFLRIIQNPKEYPADKNPSLEYDILAAVRLFRLFRFFKVNLGFLILKQTMIASSRELLLLVLLVLIPVVIFATIAYICEREVNKKEFQSIPDGLWWAIITITTVGYGDSSPVTFPGKFFASFCALASIIITALPISIIGNNFSLYYSHAQAKMKLPKKSQKTLIGAANALMMPSARRSDEISVEEIPIESDKPHEGMNGSADGSHPPHNIRRARRARSSLYAGGVVPRMSLPTRARSNEDIGEDETSPPEHRKKSYTSTQTTTIDTPPKSPPHFGNMLTVSQSDISENILDMSCPDFGDTRIVHNEVDEFGLDDIDRAVAKVEGNEKKDKTNGFQRPGTPVKRSVKHSVRFVKPTLTVTTLTQETGSVNDAFVEELKEEPMDESSQNIPILPPPERPTSPVSEETRKKDDKGSKPDRYQRGKR</sequence>
<dbReference type="Proteomes" id="UP000887567">
    <property type="component" value="Unplaced"/>
</dbReference>
<feature type="transmembrane region" description="Helical" evidence="14">
    <location>
        <begin position="203"/>
        <end position="228"/>
    </location>
</feature>
<dbReference type="PANTHER" id="PTHR11537:SF252">
    <property type="entry name" value="POTASSIUM VOLTAGE-GATED CHANNEL PROTEIN SHAW"/>
    <property type="match status" value="1"/>
</dbReference>
<evidence type="ECO:0000256" key="14">
    <source>
        <dbReference type="SAM" id="Phobius"/>
    </source>
</evidence>
<evidence type="ECO:0000256" key="8">
    <source>
        <dbReference type="ARBA" id="ARBA00022958"/>
    </source>
</evidence>
<dbReference type="PRINTS" id="PR01498">
    <property type="entry name" value="SHAWCHANNEL"/>
</dbReference>
<accession>A0A913X9U5</accession>
<dbReference type="SUPFAM" id="SSF81324">
    <property type="entry name" value="Voltage-gated potassium channels"/>
    <property type="match status" value="1"/>
</dbReference>
<reference evidence="16" key="1">
    <citation type="submission" date="2022-11" db="UniProtKB">
        <authorList>
            <consortium name="EnsemblMetazoa"/>
        </authorList>
    </citation>
    <scope>IDENTIFICATION</scope>
</reference>
<dbReference type="GO" id="GO:0001508">
    <property type="term" value="P:action potential"/>
    <property type="evidence" value="ECO:0007669"/>
    <property type="project" value="TreeGrafter"/>
</dbReference>
<feature type="transmembrane region" description="Helical" evidence="14">
    <location>
        <begin position="174"/>
        <end position="191"/>
    </location>
</feature>
<keyword evidence="7" id="KW-0851">Voltage-gated channel</keyword>
<dbReference type="FunFam" id="3.30.710.10:FF:000002">
    <property type="entry name" value="Potassium voltage-gated channel subfamily C member 2"/>
    <property type="match status" value="1"/>
</dbReference>
<dbReference type="Pfam" id="PF02214">
    <property type="entry name" value="BTB_2"/>
    <property type="match status" value="1"/>
</dbReference>
<evidence type="ECO:0000256" key="4">
    <source>
        <dbReference type="ARBA" id="ARBA00022538"/>
    </source>
</evidence>
<dbReference type="KEGG" id="epa:110239781"/>
<keyword evidence="17" id="KW-1185">Reference proteome</keyword>
<dbReference type="InterPro" id="IPR003968">
    <property type="entry name" value="K_chnl_volt-dep_Kv"/>
</dbReference>
<dbReference type="GO" id="GO:0005251">
    <property type="term" value="F:delayed rectifier potassium channel activity"/>
    <property type="evidence" value="ECO:0007669"/>
    <property type="project" value="TreeGrafter"/>
</dbReference>
<keyword evidence="3" id="KW-1003">Cell membrane</keyword>